<keyword evidence="1" id="KW-0472">Membrane</keyword>
<dbReference type="EMBL" id="JAHRIP010012450">
    <property type="protein sequence ID" value="MEQ2285067.1"/>
    <property type="molecule type" value="Genomic_DNA"/>
</dbReference>
<accession>A0ABV0XUG2</accession>
<dbReference type="Proteomes" id="UP001469553">
    <property type="component" value="Unassembled WGS sequence"/>
</dbReference>
<keyword evidence="1" id="KW-1133">Transmembrane helix</keyword>
<feature type="non-terminal residue" evidence="2">
    <location>
        <position position="182"/>
    </location>
</feature>
<reference evidence="2 3" key="1">
    <citation type="submission" date="2021-06" db="EMBL/GenBank/DDBJ databases">
        <authorList>
            <person name="Palmer J.M."/>
        </authorList>
    </citation>
    <scope>NUCLEOTIDE SEQUENCE [LARGE SCALE GENOMIC DNA]</scope>
    <source>
        <strain evidence="2 3">AS_MEX2019</strain>
        <tissue evidence="2">Muscle</tissue>
    </source>
</reference>
<sequence>MEDTDRGSRKHNEGLLDPKWRLGNVRMLLLFFLAFFHIFPVLYCFPSFYCHLNATDSFSLNVLTLTLRVVHSQTIHEPTLIHEKITRMHPHDIIKTQCSFSAPGSSFHGNTTSMYRAALLLPASLHGFTAYLSHLQSKTNVLIPPASLLSSPTPHCVCGYLHMENSPVSLLSVRGRVLKQRF</sequence>
<evidence type="ECO:0000313" key="3">
    <source>
        <dbReference type="Proteomes" id="UP001469553"/>
    </source>
</evidence>
<comment type="caution">
    <text evidence="2">The sequence shown here is derived from an EMBL/GenBank/DDBJ whole genome shotgun (WGS) entry which is preliminary data.</text>
</comment>
<keyword evidence="3" id="KW-1185">Reference proteome</keyword>
<feature type="transmembrane region" description="Helical" evidence="1">
    <location>
        <begin position="28"/>
        <end position="49"/>
    </location>
</feature>
<gene>
    <name evidence="2" type="ORF">AMECASPLE_028062</name>
</gene>
<organism evidence="2 3">
    <name type="scientific">Ameca splendens</name>
    <dbReference type="NCBI Taxonomy" id="208324"/>
    <lineage>
        <taxon>Eukaryota</taxon>
        <taxon>Metazoa</taxon>
        <taxon>Chordata</taxon>
        <taxon>Craniata</taxon>
        <taxon>Vertebrata</taxon>
        <taxon>Euteleostomi</taxon>
        <taxon>Actinopterygii</taxon>
        <taxon>Neopterygii</taxon>
        <taxon>Teleostei</taxon>
        <taxon>Neoteleostei</taxon>
        <taxon>Acanthomorphata</taxon>
        <taxon>Ovalentaria</taxon>
        <taxon>Atherinomorphae</taxon>
        <taxon>Cyprinodontiformes</taxon>
        <taxon>Goodeidae</taxon>
        <taxon>Ameca</taxon>
    </lineage>
</organism>
<evidence type="ECO:0000256" key="1">
    <source>
        <dbReference type="SAM" id="Phobius"/>
    </source>
</evidence>
<evidence type="ECO:0000313" key="2">
    <source>
        <dbReference type="EMBL" id="MEQ2285067.1"/>
    </source>
</evidence>
<keyword evidence="1" id="KW-0812">Transmembrane</keyword>
<proteinExistence type="predicted"/>
<protein>
    <submittedName>
        <fullName evidence="2">Uncharacterized protein</fullName>
    </submittedName>
</protein>
<name>A0ABV0XUG2_9TELE</name>